<dbReference type="EMBL" id="MUBC01000046">
    <property type="protein sequence ID" value="ONM42814.1"/>
    <property type="molecule type" value="Genomic_DNA"/>
</dbReference>
<evidence type="ECO:0000313" key="2">
    <source>
        <dbReference type="EMBL" id="ONM42814.1"/>
    </source>
</evidence>
<dbReference type="Proteomes" id="UP000242847">
    <property type="component" value="Unassembled WGS sequence"/>
</dbReference>
<dbReference type="InterPro" id="IPR029016">
    <property type="entry name" value="GAF-like_dom_sf"/>
</dbReference>
<dbReference type="Gene3D" id="1.10.3210.10">
    <property type="entry name" value="Hypothetical protein af1432"/>
    <property type="match status" value="1"/>
</dbReference>
<comment type="caution">
    <text evidence="2">The sequence shown here is derived from an EMBL/GenBank/DDBJ whole genome shotgun (WGS) entry which is preliminary data.</text>
</comment>
<feature type="domain" description="HDOD" evidence="1">
    <location>
        <begin position="26"/>
        <end position="218"/>
    </location>
</feature>
<name>A0A1S8DBN3_9GAMM</name>
<dbReference type="PROSITE" id="PS51833">
    <property type="entry name" value="HDOD"/>
    <property type="match status" value="1"/>
</dbReference>
<evidence type="ECO:0000313" key="3">
    <source>
        <dbReference type="Proteomes" id="UP000242847"/>
    </source>
</evidence>
<organism evidence="2 3">
    <name type="scientific">Halopseudomonas pachastrellae</name>
    <dbReference type="NCBI Taxonomy" id="254161"/>
    <lineage>
        <taxon>Bacteria</taxon>
        <taxon>Pseudomonadati</taxon>
        <taxon>Pseudomonadota</taxon>
        <taxon>Gammaproteobacteria</taxon>
        <taxon>Pseudomonadales</taxon>
        <taxon>Pseudomonadaceae</taxon>
        <taxon>Halopseudomonas</taxon>
    </lineage>
</organism>
<evidence type="ECO:0000259" key="1">
    <source>
        <dbReference type="PROSITE" id="PS51833"/>
    </source>
</evidence>
<accession>A0A1S8DBN3</accession>
<protein>
    <recommendedName>
        <fullName evidence="1">HDOD domain-containing protein</fullName>
    </recommendedName>
</protein>
<dbReference type="OrthoDB" id="7023490at2"/>
<dbReference type="RefSeq" id="WP_083728702.1">
    <property type="nucleotide sequence ID" value="NZ_FOUD01000012.1"/>
</dbReference>
<dbReference type="SUPFAM" id="SSF55781">
    <property type="entry name" value="GAF domain-like"/>
    <property type="match status" value="1"/>
</dbReference>
<dbReference type="Gene3D" id="3.30.450.40">
    <property type="match status" value="1"/>
</dbReference>
<gene>
    <name evidence="2" type="ORF">BXT89_16115</name>
</gene>
<dbReference type="AlphaFoldDB" id="A0A1S8DBN3"/>
<dbReference type="InterPro" id="IPR013976">
    <property type="entry name" value="HDOD"/>
</dbReference>
<keyword evidence="3" id="KW-1185">Reference proteome</keyword>
<dbReference type="SUPFAM" id="SSF109604">
    <property type="entry name" value="HD-domain/PDEase-like"/>
    <property type="match status" value="1"/>
</dbReference>
<dbReference type="STRING" id="254161.SAMN05216256_11223"/>
<proteinExistence type="predicted"/>
<reference evidence="2 3" key="1">
    <citation type="submission" date="2017-01" db="EMBL/GenBank/DDBJ databases">
        <title>Draft genome sequence of Pseudomonas pachastrellae type strain CCUG 46540T from a deep sea.</title>
        <authorList>
            <person name="Gomila M."/>
            <person name="Mulet M."/>
            <person name="Lalucat J."/>
            <person name="Garcia-Valdes E."/>
        </authorList>
    </citation>
    <scope>NUCLEOTIDE SEQUENCE [LARGE SCALE GENOMIC DNA]</scope>
    <source>
        <strain evidence="2 3">CCUG 46540</strain>
    </source>
</reference>
<sequence>MSTHPDINAYTEVIGDLRQKLNACVLPITPGQRDHLLEQLGSDLLSITELTHQLMRVPVAALHICRQAGEAARKRDVDVLTLEQACSLLGTQRLVTLLRELPVVEHDQLPRPYRQLLSISEHAVGQAQGLFANRIARLWQEMSLATLLFLSPLWALTYLKPHLFEQWDRLNRGALPEGVTRTQIAATTTAGFQLVQLVAQDWWLPPWILQGYRSLNDNRRTMVKALHVARDSAHPQEQQARLDADRELYRWLTQPANGVLISSGLALGAHSNWYTSHTLRWQQLAALYLNCEVPKAQRLSHESAVDNARLQYHPDTADLCLPAATLPWTEQPAAIEQLSSTLPQQGSEPEQPARNRARPAHWRALCLQLSATPSPFTQLGAVIDCAQQALQEGLGAEHSWIALVHGASGQLVVRSSAGFPAELFAAGSRVGPGKDGVWLRWLNSAHCHSVSARHLQFNQLPAALQRHPYTEAFHLAPVTHNQQLLALIFVSGEQGNPLSEQRQQALVKTAQCLHKALVEFKRRA</sequence>